<sequence length="138" mass="15854">MGTLNPSHRETPLRTRTTTATRKQGTKSATRRRDPPWQHLSRDRHRAPLEEPLSRSLPLQKAIVTAIEVVNLHRHQTYLLAVRRSGADDGLQWWFAFIAATMVVRRWGILVRVHCWDGGSDLVRVLVRVRVLILVLQG</sequence>
<reference evidence="2 3" key="1">
    <citation type="submission" date="2019-04" db="EMBL/GenBank/DDBJ databases">
        <title>An improved genome assembly and genetic linkage map for asparagus bean, Vigna unguiculata ssp. sesquipedialis.</title>
        <authorList>
            <person name="Xia Q."/>
            <person name="Zhang R."/>
            <person name="Dong Y."/>
        </authorList>
    </citation>
    <scope>NUCLEOTIDE SEQUENCE [LARGE SCALE GENOMIC DNA]</scope>
    <source>
        <tissue evidence="2">Leaf</tissue>
    </source>
</reference>
<dbReference type="Proteomes" id="UP000501690">
    <property type="component" value="Linkage Group LG3"/>
</dbReference>
<keyword evidence="3" id="KW-1185">Reference proteome</keyword>
<feature type="compositionally biased region" description="Low complexity" evidence="1">
    <location>
        <begin position="14"/>
        <end position="23"/>
    </location>
</feature>
<evidence type="ECO:0000256" key="1">
    <source>
        <dbReference type="SAM" id="MobiDB-lite"/>
    </source>
</evidence>
<gene>
    <name evidence="2" type="ORF">DEO72_LG3g1944</name>
</gene>
<evidence type="ECO:0000313" key="2">
    <source>
        <dbReference type="EMBL" id="QCD87410.1"/>
    </source>
</evidence>
<protein>
    <submittedName>
        <fullName evidence="2">Uncharacterized protein</fullName>
    </submittedName>
</protein>
<proteinExistence type="predicted"/>
<dbReference type="EMBL" id="CP039347">
    <property type="protein sequence ID" value="QCD87410.1"/>
    <property type="molecule type" value="Genomic_DNA"/>
</dbReference>
<accession>A0A4D6LFX4</accession>
<feature type="region of interest" description="Disordered" evidence="1">
    <location>
        <begin position="1"/>
        <end position="52"/>
    </location>
</feature>
<organism evidence="2 3">
    <name type="scientific">Vigna unguiculata</name>
    <name type="common">Cowpea</name>
    <dbReference type="NCBI Taxonomy" id="3917"/>
    <lineage>
        <taxon>Eukaryota</taxon>
        <taxon>Viridiplantae</taxon>
        <taxon>Streptophyta</taxon>
        <taxon>Embryophyta</taxon>
        <taxon>Tracheophyta</taxon>
        <taxon>Spermatophyta</taxon>
        <taxon>Magnoliopsida</taxon>
        <taxon>eudicotyledons</taxon>
        <taxon>Gunneridae</taxon>
        <taxon>Pentapetalae</taxon>
        <taxon>rosids</taxon>
        <taxon>fabids</taxon>
        <taxon>Fabales</taxon>
        <taxon>Fabaceae</taxon>
        <taxon>Papilionoideae</taxon>
        <taxon>50 kb inversion clade</taxon>
        <taxon>NPAAA clade</taxon>
        <taxon>indigoferoid/millettioid clade</taxon>
        <taxon>Phaseoleae</taxon>
        <taxon>Vigna</taxon>
    </lineage>
</organism>
<evidence type="ECO:0000313" key="3">
    <source>
        <dbReference type="Proteomes" id="UP000501690"/>
    </source>
</evidence>
<name>A0A4D6LFX4_VIGUN</name>
<dbReference type="AlphaFoldDB" id="A0A4D6LFX4"/>